<name>A0A1V5MK11_UNCT6</name>
<dbReference type="AlphaFoldDB" id="A0A1V5MK11"/>
<keyword evidence="1" id="KW-0732">Signal</keyword>
<dbReference type="InterPro" id="IPR017853">
    <property type="entry name" value="GH"/>
</dbReference>
<reference evidence="2" key="1">
    <citation type="submission" date="2017-02" db="EMBL/GenBank/DDBJ databases">
        <title>Delving into the versatile metabolic prowess of the omnipresent phylum Bacteroidetes.</title>
        <authorList>
            <person name="Nobu M.K."/>
            <person name="Mei R."/>
            <person name="Narihiro T."/>
            <person name="Kuroda K."/>
            <person name="Liu W.-T."/>
        </authorList>
    </citation>
    <scope>NUCLEOTIDE SEQUENCE</scope>
    <source>
        <strain evidence="2">ADurb.Bin417</strain>
    </source>
</reference>
<sequence>MQRIMRTWILSLFLAGFFLSVLPGYAAGQVARAPGLGRYDEQYGYPAPKWFQELEVVDAVSSDPATAGKLEFSHPSGGFQAAKAGWYAAGNGWPNAGLETRQAWNAAGSRASAYQDNPMFGIIEHELGMKFVREHGITRTEDERGDTPRGELAIKIRWLPGQQGWPGKYVNKDGREARWNLYDPDGNWVWKWGFYPGRHITCVNLKEVQDAWKLAIRSLMELGYDGIMFDNYQKSPPCFGDKLGKHRHLFPDRTNAEVLDDLYWELYKVIKGYHPDRVMWANSQGLAPWRLVDGQLIEGFMHEVTDGSAAEVCAYVVKTARRYQEAVEHGKVMLYMPRVPESIPGDKEDRAFFAYVAARLGRYVLAWPAAGLDKINWLRLKQVRSGIVEVAEGVYLRAYERGVVVLNGTGQPRAVKLPLASKTLKAAGGLVDVRTEQAYPVKKGAAAIEVVVPAYSGRVYATKAAFDLARARRLPDKPGTHAAPLLPGLKVAPADVILQGPEAFRKWHQDNPDAKKYNLFDGPR</sequence>
<feature type="chain" id="PRO_5012753922" description="Glycosyl hydrolase-like 10 domain-containing protein" evidence="1">
    <location>
        <begin position="27"/>
        <end position="524"/>
    </location>
</feature>
<organism evidence="2">
    <name type="scientific">candidate division TA06 bacterium ADurb.Bin417</name>
    <dbReference type="NCBI Taxonomy" id="1852828"/>
    <lineage>
        <taxon>Bacteria</taxon>
        <taxon>Bacteria division TA06</taxon>
    </lineage>
</organism>
<evidence type="ECO:0000313" key="2">
    <source>
        <dbReference type="EMBL" id="OPZ93161.1"/>
    </source>
</evidence>
<feature type="signal peptide" evidence="1">
    <location>
        <begin position="1"/>
        <end position="26"/>
    </location>
</feature>
<dbReference type="EMBL" id="MWAK01000041">
    <property type="protein sequence ID" value="OPZ93161.1"/>
    <property type="molecule type" value="Genomic_DNA"/>
</dbReference>
<evidence type="ECO:0008006" key="3">
    <source>
        <dbReference type="Google" id="ProtNLM"/>
    </source>
</evidence>
<accession>A0A1V5MK11</accession>
<gene>
    <name evidence="2" type="ORF">BWY73_00457</name>
</gene>
<dbReference type="SUPFAM" id="SSF51445">
    <property type="entry name" value="(Trans)glycosidases"/>
    <property type="match status" value="1"/>
</dbReference>
<dbReference type="Proteomes" id="UP000485484">
    <property type="component" value="Unassembled WGS sequence"/>
</dbReference>
<comment type="caution">
    <text evidence="2">The sequence shown here is derived from an EMBL/GenBank/DDBJ whole genome shotgun (WGS) entry which is preliminary data.</text>
</comment>
<evidence type="ECO:0000256" key="1">
    <source>
        <dbReference type="SAM" id="SignalP"/>
    </source>
</evidence>
<proteinExistence type="predicted"/>
<protein>
    <recommendedName>
        <fullName evidence="3">Glycosyl hydrolase-like 10 domain-containing protein</fullName>
    </recommendedName>
</protein>